<dbReference type="KEGG" id="rri:A1G_07350"/>
<organism evidence="1 2">
    <name type="scientific">Rickettsia rickettsii (strain Sheila Smith)</name>
    <dbReference type="NCBI Taxonomy" id="392021"/>
    <lineage>
        <taxon>Bacteria</taxon>
        <taxon>Pseudomonadati</taxon>
        <taxon>Pseudomonadota</taxon>
        <taxon>Alphaproteobacteria</taxon>
        <taxon>Rickettsiales</taxon>
        <taxon>Rickettsiaceae</taxon>
        <taxon>Rickettsieae</taxon>
        <taxon>Rickettsia</taxon>
        <taxon>spotted fever group</taxon>
    </lineage>
</organism>
<dbReference type="HOGENOM" id="CLU_3275923_0_0_5"/>
<dbReference type="Proteomes" id="UP000006832">
    <property type="component" value="Chromosome"/>
</dbReference>
<protein>
    <submittedName>
        <fullName evidence="1">Beta-lactamase AmpC (Class C)</fullName>
    </submittedName>
</protein>
<accession>A0A0H3AYH9</accession>
<proteinExistence type="predicted"/>
<dbReference type="EMBL" id="CP000848">
    <property type="protein sequence ID" value="ABV76909.1"/>
    <property type="molecule type" value="Genomic_DNA"/>
</dbReference>
<dbReference type="AlphaFoldDB" id="A0A0H3AYH9"/>
<evidence type="ECO:0000313" key="2">
    <source>
        <dbReference type="Proteomes" id="UP000006832"/>
    </source>
</evidence>
<evidence type="ECO:0000313" key="1">
    <source>
        <dbReference type="EMBL" id="ABV76909.1"/>
    </source>
</evidence>
<name>A0A0H3AYH9_RICRS</name>
<reference evidence="2" key="1">
    <citation type="submission" date="2007-09" db="EMBL/GenBank/DDBJ databases">
        <title>Complete genome sequence of Rickettsia rickettsii.</title>
        <authorList>
            <person name="Madan A."/>
            <person name="Fahey J."/>
            <person name="Helton E."/>
            <person name="Ketteman M."/>
            <person name="Madan A."/>
            <person name="Rodrigues S."/>
            <person name="Sanchez A."/>
            <person name="Dasch G."/>
            <person name="Eremeeva M."/>
        </authorList>
    </citation>
    <scope>NUCLEOTIDE SEQUENCE [LARGE SCALE GENOMIC DNA]</scope>
    <source>
        <strain evidence="2">Sheila Smith</strain>
    </source>
</reference>
<sequence>MSIMTAKTKKLELQGGAIAILYKGEVIYKTTFGNQKGNSGVIYG</sequence>
<gene>
    <name evidence="1" type="ordered locus">A1G_07350</name>
</gene>